<dbReference type="EMBL" id="JQDR03003150">
    <property type="protein sequence ID" value="KAA0202697.1"/>
    <property type="molecule type" value="Genomic_DNA"/>
</dbReference>
<evidence type="ECO:0000256" key="6">
    <source>
        <dbReference type="ARBA" id="ARBA00023144"/>
    </source>
</evidence>
<evidence type="ECO:0000256" key="4">
    <source>
        <dbReference type="ARBA" id="ARBA00013189"/>
    </source>
</evidence>
<dbReference type="GO" id="GO:0005829">
    <property type="term" value="C:cytosol"/>
    <property type="evidence" value="ECO:0007669"/>
    <property type="project" value="TreeGrafter"/>
</dbReference>
<dbReference type="GO" id="GO:0006012">
    <property type="term" value="P:galactose metabolic process"/>
    <property type="evidence" value="ECO:0007669"/>
    <property type="project" value="UniProtKB-KW"/>
</dbReference>
<keyword evidence="7" id="KW-0413">Isomerase</keyword>
<dbReference type="InterPro" id="IPR001509">
    <property type="entry name" value="Epimerase_deHydtase"/>
</dbReference>
<dbReference type="OrthoDB" id="9402762at2759"/>
<name>A0A6A0HDG2_HYAAZ</name>
<accession>A0A6A0HDG2</accession>
<dbReference type="Gene3D" id="3.90.25.10">
    <property type="entry name" value="UDP-galactose 4-epimerase, domain 1"/>
    <property type="match status" value="1"/>
</dbReference>
<reference evidence="9" key="2">
    <citation type="journal article" date="2018" name="Environ. Sci. Technol.">
        <title>The Toxicogenome of Hyalella azteca: A Model for Sediment Ecotoxicology and Evolutionary Toxicology.</title>
        <authorList>
            <person name="Poynton H.C."/>
            <person name="Hasenbein S."/>
            <person name="Benoit J.B."/>
            <person name="Sepulveda M.S."/>
            <person name="Poelchau M.F."/>
            <person name="Hughes D.S.T."/>
            <person name="Murali S.C."/>
            <person name="Chen S."/>
            <person name="Glastad K.M."/>
            <person name="Goodisman M.A.D."/>
            <person name="Werren J.H."/>
            <person name="Vineis J.H."/>
            <person name="Bowen J.L."/>
            <person name="Friedrich M."/>
            <person name="Jones J."/>
            <person name="Robertson H.M."/>
            <person name="Feyereisen R."/>
            <person name="Mechler-Hickson A."/>
            <person name="Mathers N."/>
            <person name="Lee C.E."/>
            <person name="Colbourne J.K."/>
            <person name="Biales A."/>
            <person name="Johnston J.S."/>
            <person name="Wellborn G.A."/>
            <person name="Rosendale A.J."/>
            <person name="Cridge A.G."/>
            <person name="Munoz-Torres M.C."/>
            <person name="Bain P.A."/>
            <person name="Manny A.R."/>
            <person name="Major K.M."/>
            <person name="Lambert F.N."/>
            <person name="Vulpe C.D."/>
            <person name="Tuck P."/>
            <person name="Blalock B.J."/>
            <person name="Lin Y.Y."/>
            <person name="Smith M.E."/>
            <person name="Ochoa-Acuna H."/>
            <person name="Chen M.M."/>
            <person name="Childers C.P."/>
            <person name="Qu J."/>
            <person name="Dugan S."/>
            <person name="Lee S.L."/>
            <person name="Chao H."/>
            <person name="Dinh H."/>
            <person name="Han Y."/>
            <person name="Doddapaneni H."/>
            <person name="Worley K.C."/>
            <person name="Muzny D.M."/>
            <person name="Gibbs R.A."/>
            <person name="Richards S."/>
        </authorList>
    </citation>
    <scope>NUCLEOTIDE SEQUENCE</scope>
    <source>
        <strain evidence="9">HAZT.00-mixed</strain>
        <tissue evidence="9">Whole organism</tissue>
    </source>
</reference>
<dbReference type="PANTHER" id="PTHR43725:SF47">
    <property type="entry name" value="UDP-GLUCOSE 4-EPIMERASE"/>
    <property type="match status" value="1"/>
</dbReference>
<evidence type="ECO:0000313" key="9">
    <source>
        <dbReference type="EMBL" id="KAA0202697.1"/>
    </source>
</evidence>
<evidence type="ECO:0000256" key="3">
    <source>
        <dbReference type="ARBA" id="ARBA00004947"/>
    </source>
</evidence>
<feature type="domain" description="NAD-dependent epimerase/dehydratase" evidence="8">
    <location>
        <begin position="8"/>
        <end position="90"/>
    </location>
</feature>
<evidence type="ECO:0000256" key="2">
    <source>
        <dbReference type="ARBA" id="ARBA00001911"/>
    </source>
</evidence>
<dbReference type="Pfam" id="PF01370">
    <property type="entry name" value="Epimerase"/>
    <property type="match status" value="2"/>
</dbReference>
<comment type="catalytic activity">
    <reaction evidence="1">
        <text>UDP-alpha-D-glucose = UDP-alpha-D-galactose</text>
        <dbReference type="Rhea" id="RHEA:22168"/>
        <dbReference type="ChEBI" id="CHEBI:58885"/>
        <dbReference type="ChEBI" id="CHEBI:66914"/>
        <dbReference type="EC" id="5.1.3.2"/>
    </reaction>
</comment>
<evidence type="ECO:0000256" key="7">
    <source>
        <dbReference type="ARBA" id="ARBA00023235"/>
    </source>
</evidence>
<gene>
    <name evidence="9" type="ORF">HAZT_HAZT001185</name>
</gene>
<comment type="caution">
    <text evidence="9">The sequence shown here is derived from an EMBL/GenBank/DDBJ whole genome shotgun (WGS) entry which is preliminary data.</text>
</comment>
<keyword evidence="5" id="KW-0520">NAD</keyword>
<reference evidence="9" key="3">
    <citation type="submission" date="2019-06" db="EMBL/GenBank/DDBJ databases">
        <authorList>
            <person name="Poynton C."/>
            <person name="Hasenbein S."/>
            <person name="Benoit J.B."/>
            <person name="Sepulveda M.S."/>
            <person name="Poelchau M.F."/>
            <person name="Murali S.C."/>
            <person name="Chen S."/>
            <person name="Glastad K.M."/>
            <person name="Werren J.H."/>
            <person name="Vineis J.H."/>
            <person name="Bowen J.L."/>
            <person name="Friedrich M."/>
            <person name="Jones J."/>
            <person name="Robertson H.M."/>
            <person name="Feyereisen R."/>
            <person name="Mechler-Hickson A."/>
            <person name="Mathers N."/>
            <person name="Lee C.E."/>
            <person name="Colbourne J.K."/>
            <person name="Biales A."/>
            <person name="Johnston J.S."/>
            <person name="Wellborn G.A."/>
            <person name="Rosendale A.J."/>
            <person name="Cridge A.G."/>
            <person name="Munoz-Torres M.C."/>
            <person name="Bain P.A."/>
            <person name="Manny A.R."/>
            <person name="Major K.M."/>
            <person name="Lambert F.N."/>
            <person name="Vulpe C.D."/>
            <person name="Tuck P."/>
            <person name="Blalock B.J."/>
            <person name="Lin Y.-Y."/>
            <person name="Smith M.E."/>
            <person name="Ochoa-Acuna H."/>
            <person name="Chen M.-J.M."/>
            <person name="Childers C.P."/>
            <person name="Qu J."/>
            <person name="Dugan S."/>
            <person name="Lee S.L."/>
            <person name="Chao H."/>
            <person name="Dinh H."/>
            <person name="Han Y."/>
            <person name="Doddapaneni H."/>
            <person name="Worley K.C."/>
            <person name="Muzny D.M."/>
            <person name="Gibbs R.A."/>
            <person name="Richards S."/>
        </authorList>
    </citation>
    <scope>NUCLEOTIDE SEQUENCE</scope>
    <source>
        <strain evidence="9">HAZT.00-mixed</strain>
        <tissue evidence="9">Whole organism</tissue>
    </source>
</reference>
<dbReference type="GO" id="GO:0003978">
    <property type="term" value="F:UDP-glucose 4-epimerase activity"/>
    <property type="evidence" value="ECO:0007669"/>
    <property type="project" value="UniProtKB-EC"/>
</dbReference>
<evidence type="ECO:0000259" key="8">
    <source>
        <dbReference type="Pfam" id="PF01370"/>
    </source>
</evidence>
<dbReference type="PANTHER" id="PTHR43725">
    <property type="entry name" value="UDP-GLUCOSE 4-EPIMERASE"/>
    <property type="match status" value="1"/>
</dbReference>
<feature type="non-terminal residue" evidence="9">
    <location>
        <position position="284"/>
    </location>
</feature>
<keyword evidence="6" id="KW-0119">Carbohydrate metabolism</keyword>
<evidence type="ECO:0000256" key="1">
    <source>
        <dbReference type="ARBA" id="ARBA00000083"/>
    </source>
</evidence>
<dbReference type="InterPro" id="IPR036291">
    <property type="entry name" value="NAD(P)-bd_dom_sf"/>
</dbReference>
<evidence type="ECO:0000256" key="5">
    <source>
        <dbReference type="ARBA" id="ARBA00023027"/>
    </source>
</evidence>
<comment type="cofactor">
    <cofactor evidence="2">
        <name>NAD(+)</name>
        <dbReference type="ChEBI" id="CHEBI:57540"/>
    </cofactor>
</comment>
<proteinExistence type="predicted"/>
<organism evidence="9">
    <name type="scientific">Hyalella azteca</name>
    <name type="common">Amphipod</name>
    <dbReference type="NCBI Taxonomy" id="294128"/>
    <lineage>
        <taxon>Eukaryota</taxon>
        <taxon>Metazoa</taxon>
        <taxon>Ecdysozoa</taxon>
        <taxon>Arthropoda</taxon>
        <taxon>Crustacea</taxon>
        <taxon>Multicrustacea</taxon>
        <taxon>Malacostraca</taxon>
        <taxon>Eumalacostraca</taxon>
        <taxon>Peracarida</taxon>
        <taxon>Amphipoda</taxon>
        <taxon>Senticaudata</taxon>
        <taxon>Talitrida</taxon>
        <taxon>Talitroidea</taxon>
        <taxon>Hyalellidae</taxon>
        <taxon>Hyalella</taxon>
    </lineage>
</organism>
<keyword evidence="6" id="KW-0299">Galactose metabolism</keyword>
<comment type="pathway">
    <text evidence="3">Carbohydrate metabolism; galactose metabolism.</text>
</comment>
<dbReference type="Proteomes" id="UP000711488">
    <property type="component" value="Unassembled WGS sequence"/>
</dbReference>
<dbReference type="EC" id="5.1.3.2" evidence="4"/>
<sequence length="284" mass="31267">MEGQCSTVLVTGGAGYAGSHTVLVLLQWGYQVKDICQKAPVFYQAALDDGPALLSIFKKVALKAVGESVQKPLMYYHNNLLATISLLEYLPIDEDHPVGQSITNPYGHTKHMCEQILRDIVQSNNDWKVILLRYFNPVGAHESGKMGEDPIGVPNNLMPFIAQVAVGRREKLSIFGNDFDTDDGTGSLLSDDFRGCRAYNLGTGVGVSVMQMLQAFQKSCGRSLPYEVVARRAGDCARMLASCTRARTELGWTATRTLQDMCEWQDTAGHVRRHLAVAVESPQR</sequence>
<protein>
    <recommendedName>
        <fullName evidence="4">UDP-glucose 4-epimerase</fullName>
        <ecNumber evidence="4">5.1.3.2</ecNumber>
    </recommendedName>
</protein>
<dbReference type="Gene3D" id="3.40.50.720">
    <property type="entry name" value="NAD(P)-binding Rossmann-like Domain"/>
    <property type="match status" value="1"/>
</dbReference>
<feature type="domain" description="NAD-dependent epimerase/dehydratase" evidence="8">
    <location>
        <begin position="93"/>
        <end position="176"/>
    </location>
</feature>
<reference evidence="9" key="1">
    <citation type="submission" date="2014-08" db="EMBL/GenBank/DDBJ databases">
        <authorList>
            <person name="Murali S."/>
            <person name="Richards S."/>
            <person name="Bandaranaike D."/>
            <person name="Bellair M."/>
            <person name="Blankenburg K."/>
            <person name="Chao H."/>
            <person name="Dinh H."/>
            <person name="Doddapaneni H."/>
            <person name="Dugan-Rocha S."/>
            <person name="Elkadiri S."/>
            <person name="Gnanaolivu R."/>
            <person name="Hughes D."/>
            <person name="Lee S."/>
            <person name="Li M."/>
            <person name="Ming W."/>
            <person name="Munidasa M."/>
            <person name="Muniz J."/>
            <person name="Nguyen L."/>
            <person name="Osuji N."/>
            <person name="Pu L.-L."/>
            <person name="Puazo M."/>
            <person name="Skinner E."/>
            <person name="Qu C."/>
            <person name="Quiroz J."/>
            <person name="Raj R."/>
            <person name="Weissenberger G."/>
            <person name="Xin Y."/>
            <person name="Zou X."/>
            <person name="Han Y."/>
            <person name="Worley K."/>
            <person name="Muzny D."/>
            <person name="Gibbs R."/>
        </authorList>
    </citation>
    <scope>NUCLEOTIDE SEQUENCE</scope>
    <source>
        <strain evidence="9">HAZT.00-mixed</strain>
        <tissue evidence="9">Whole organism</tissue>
    </source>
</reference>
<dbReference type="AlphaFoldDB" id="A0A6A0HDG2"/>
<dbReference type="SUPFAM" id="SSF51735">
    <property type="entry name" value="NAD(P)-binding Rossmann-fold domains"/>
    <property type="match status" value="1"/>
</dbReference>